<keyword evidence="18" id="KW-1185">Reference proteome</keyword>
<dbReference type="Proteomes" id="UP000281553">
    <property type="component" value="Unassembled WGS sequence"/>
</dbReference>
<dbReference type="SMART" id="SM00918">
    <property type="entry name" value="Lig_chan-Glu_bd"/>
    <property type="match status" value="1"/>
</dbReference>
<dbReference type="SUPFAM" id="SSF81324">
    <property type="entry name" value="Voltage-gated potassium channels"/>
    <property type="match status" value="1"/>
</dbReference>
<dbReference type="GO" id="GO:0015276">
    <property type="term" value="F:ligand-gated monoatomic ion channel activity"/>
    <property type="evidence" value="ECO:0007669"/>
    <property type="project" value="InterPro"/>
</dbReference>
<dbReference type="SUPFAM" id="SSF53850">
    <property type="entry name" value="Periplasmic binding protein-like II"/>
    <property type="match status" value="1"/>
</dbReference>
<evidence type="ECO:0000256" key="14">
    <source>
        <dbReference type="SAM" id="Phobius"/>
    </source>
</evidence>
<keyword evidence="6" id="KW-0406">Ion transport</keyword>
<reference evidence="17 18" key="1">
    <citation type="submission" date="2018-11" db="EMBL/GenBank/DDBJ databases">
        <authorList>
            <consortium name="Pathogen Informatics"/>
        </authorList>
    </citation>
    <scope>NUCLEOTIDE SEQUENCE [LARGE SCALE GENOMIC DNA]</scope>
</reference>
<evidence type="ECO:0000256" key="11">
    <source>
        <dbReference type="ARBA" id="ARBA00023303"/>
    </source>
</evidence>
<dbReference type="InterPro" id="IPR019594">
    <property type="entry name" value="Glu/Gly-bd"/>
</dbReference>
<evidence type="ECO:0000313" key="18">
    <source>
        <dbReference type="Proteomes" id="UP000281553"/>
    </source>
</evidence>
<dbReference type="GO" id="GO:0005886">
    <property type="term" value="C:plasma membrane"/>
    <property type="evidence" value="ECO:0007669"/>
    <property type="project" value="UniProtKB-SubCell"/>
</dbReference>
<evidence type="ECO:0000313" key="17">
    <source>
        <dbReference type="EMBL" id="VDN41655.1"/>
    </source>
</evidence>
<keyword evidence="2" id="KW-0813">Transport</keyword>
<evidence type="ECO:0000256" key="2">
    <source>
        <dbReference type="ARBA" id="ARBA00022448"/>
    </source>
</evidence>
<dbReference type="PRINTS" id="PR00177">
    <property type="entry name" value="NMDARECEPTOR"/>
</dbReference>
<evidence type="ECO:0000256" key="1">
    <source>
        <dbReference type="ARBA" id="ARBA00004651"/>
    </source>
</evidence>
<comment type="subcellular location">
    <subcellularLocation>
        <location evidence="1">Cell membrane</location>
        <topology evidence="1">Multi-pass membrane protein</topology>
    </subcellularLocation>
</comment>
<dbReference type="Gene3D" id="3.40.190.10">
    <property type="entry name" value="Periplasmic binding protein-like II"/>
    <property type="match status" value="1"/>
</dbReference>
<protein>
    <recommendedName>
        <fullName evidence="19">Ionotropic glutamate receptor C-terminal domain-containing protein</fullName>
    </recommendedName>
</protein>
<organism evidence="17 18">
    <name type="scientific">Dibothriocephalus latus</name>
    <name type="common">Fish tapeworm</name>
    <name type="synonym">Diphyllobothrium latum</name>
    <dbReference type="NCBI Taxonomy" id="60516"/>
    <lineage>
        <taxon>Eukaryota</taxon>
        <taxon>Metazoa</taxon>
        <taxon>Spiralia</taxon>
        <taxon>Lophotrochozoa</taxon>
        <taxon>Platyhelminthes</taxon>
        <taxon>Cestoda</taxon>
        <taxon>Eucestoda</taxon>
        <taxon>Diphyllobothriidea</taxon>
        <taxon>Diphyllobothriidae</taxon>
        <taxon>Dibothriocephalus</taxon>
    </lineage>
</organism>
<name>A0A3P7NGD6_DIBLA</name>
<evidence type="ECO:0000259" key="15">
    <source>
        <dbReference type="SMART" id="SM00079"/>
    </source>
</evidence>
<proteinExistence type="predicted"/>
<feature type="domain" description="Ionotropic glutamate receptor L-glutamate and glycine-binding" evidence="16">
    <location>
        <begin position="13"/>
        <end position="71"/>
    </location>
</feature>
<dbReference type="FunFam" id="3.40.190.10:FF:000024">
    <property type="entry name" value="Glutamate receptor, ionotropic, delta 1"/>
    <property type="match status" value="1"/>
</dbReference>
<dbReference type="EMBL" id="UYRU01102098">
    <property type="protein sequence ID" value="VDN41655.1"/>
    <property type="molecule type" value="Genomic_DNA"/>
</dbReference>
<sequence length="383" mass="43013">MSKPFMMLGNNVPLTVTSRRQNFAGYCKELADRIFNHLNLNYEIHLVKDGLYGAIDPATNTWNGMVGEVLRGEADIIIAPLTMTISRAKYIDFTEPFMNFGLSLMLRKPGKTKPGMFSFLSPLTNSVWLCTAAATVVVALALTLIAHISPKERTRPDVPLDLSLGNSLWFSFASFVHEGIDIFPISASTRVFAFVWRYFCLVIMAYYTANLAAALSDPSAFVPTMQAGFDRVRSSPYAFVVESKMNEFINHRQPCDTMMVGGTFGSKAYSIGVSSKRADMRIFKEHITDAILRLREEQILAKMYKEWWIEKGECHAAKDGPTCEPLALVNLSGVFYILIAGLVLAILIGVSMFMWRLKRYKRLQRSYRRLAVGNPLRPQAEGN</sequence>
<feature type="binding site" evidence="12">
    <location>
        <position position="87"/>
    </location>
    <ligand>
        <name>L-glutamate</name>
        <dbReference type="ChEBI" id="CHEBI:29985"/>
    </ligand>
</feature>
<evidence type="ECO:0000256" key="9">
    <source>
        <dbReference type="ARBA" id="ARBA00023180"/>
    </source>
</evidence>
<keyword evidence="10" id="KW-1071">Ligand-gated ion channel</keyword>
<keyword evidence="13" id="KW-1015">Disulfide bond</keyword>
<dbReference type="OrthoDB" id="5984008at2759"/>
<dbReference type="InterPro" id="IPR001508">
    <property type="entry name" value="Iono_Glu_rcpt_met"/>
</dbReference>
<keyword evidence="9" id="KW-0325">Glycoprotein</keyword>
<evidence type="ECO:0000256" key="7">
    <source>
        <dbReference type="ARBA" id="ARBA00023136"/>
    </source>
</evidence>
<evidence type="ECO:0000259" key="16">
    <source>
        <dbReference type="SMART" id="SM00918"/>
    </source>
</evidence>
<dbReference type="Gene3D" id="1.10.287.70">
    <property type="match status" value="1"/>
</dbReference>
<keyword evidence="8" id="KW-0675">Receptor</keyword>
<evidence type="ECO:0000256" key="13">
    <source>
        <dbReference type="PIRSR" id="PIRSR601508-3"/>
    </source>
</evidence>
<keyword evidence="4 14" id="KW-0812">Transmembrane</keyword>
<feature type="binding site" evidence="12">
    <location>
        <position position="82"/>
    </location>
    <ligand>
        <name>L-glutamate</name>
        <dbReference type="ChEBI" id="CHEBI:29985"/>
    </ligand>
</feature>
<dbReference type="Pfam" id="PF10613">
    <property type="entry name" value="Lig_chan-Glu_bd"/>
    <property type="match status" value="1"/>
</dbReference>
<evidence type="ECO:0008006" key="19">
    <source>
        <dbReference type="Google" id="ProtNLM"/>
    </source>
</evidence>
<dbReference type="Pfam" id="PF00060">
    <property type="entry name" value="Lig_chan"/>
    <property type="match status" value="1"/>
</dbReference>
<dbReference type="InterPro" id="IPR015683">
    <property type="entry name" value="Ionotropic_Glu_rcpt"/>
</dbReference>
<evidence type="ECO:0000256" key="3">
    <source>
        <dbReference type="ARBA" id="ARBA00022475"/>
    </source>
</evidence>
<feature type="transmembrane region" description="Helical" evidence="14">
    <location>
        <begin position="334"/>
        <end position="355"/>
    </location>
</feature>
<keyword evidence="3" id="KW-1003">Cell membrane</keyword>
<keyword evidence="7 14" id="KW-0472">Membrane</keyword>
<evidence type="ECO:0000256" key="12">
    <source>
        <dbReference type="PIRSR" id="PIRSR601508-1"/>
    </source>
</evidence>
<dbReference type="SMART" id="SM00079">
    <property type="entry name" value="PBPe"/>
    <property type="match status" value="1"/>
</dbReference>
<dbReference type="PANTHER" id="PTHR18966">
    <property type="entry name" value="IONOTROPIC GLUTAMATE RECEPTOR"/>
    <property type="match status" value="1"/>
</dbReference>
<dbReference type="GO" id="GO:0038023">
    <property type="term" value="F:signaling receptor activity"/>
    <property type="evidence" value="ECO:0007669"/>
    <property type="project" value="InterPro"/>
</dbReference>
<gene>
    <name evidence="17" type="ORF">DILT_LOCUS18604</name>
</gene>
<evidence type="ECO:0000256" key="6">
    <source>
        <dbReference type="ARBA" id="ARBA00023065"/>
    </source>
</evidence>
<keyword evidence="11" id="KW-0407">Ion channel</keyword>
<evidence type="ECO:0000256" key="10">
    <source>
        <dbReference type="ARBA" id="ARBA00023286"/>
    </source>
</evidence>
<evidence type="ECO:0000256" key="4">
    <source>
        <dbReference type="ARBA" id="ARBA00022692"/>
    </source>
</evidence>
<feature type="domain" description="Ionotropic glutamate receptor C-terminal" evidence="15">
    <location>
        <begin position="13"/>
        <end position="310"/>
    </location>
</feature>
<keyword evidence="5 14" id="KW-1133">Transmembrane helix</keyword>
<dbReference type="InterPro" id="IPR001320">
    <property type="entry name" value="Iontro_rcpt_C"/>
</dbReference>
<feature type="binding site" evidence="12">
    <location>
        <position position="80"/>
    </location>
    <ligand>
        <name>L-glutamate</name>
        <dbReference type="ChEBI" id="CHEBI:29985"/>
    </ligand>
</feature>
<feature type="disulfide bond" evidence="13">
    <location>
        <begin position="255"/>
        <end position="314"/>
    </location>
</feature>
<feature type="transmembrane region" description="Helical" evidence="14">
    <location>
        <begin position="126"/>
        <end position="148"/>
    </location>
</feature>
<accession>A0A3P7NGD6</accession>
<feature type="transmembrane region" description="Helical" evidence="14">
    <location>
        <begin position="194"/>
        <end position="215"/>
    </location>
</feature>
<dbReference type="AlphaFoldDB" id="A0A3P7NGD6"/>
<feature type="binding site" evidence="12">
    <location>
        <position position="242"/>
    </location>
    <ligand>
        <name>L-glutamate</name>
        <dbReference type="ChEBI" id="CHEBI:29985"/>
    </ligand>
</feature>
<evidence type="ECO:0000256" key="8">
    <source>
        <dbReference type="ARBA" id="ARBA00023170"/>
    </source>
</evidence>
<evidence type="ECO:0000256" key="5">
    <source>
        <dbReference type="ARBA" id="ARBA00022989"/>
    </source>
</evidence>